<dbReference type="EMBL" id="KZ772702">
    <property type="protein sequence ID" value="PTQ42269.1"/>
    <property type="molecule type" value="Genomic_DNA"/>
</dbReference>
<dbReference type="AlphaFoldDB" id="A0A2R6X849"/>
<protein>
    <submittedName>
        <fullName evidence="1">Uncharacterized protein</fullName>
    </submittedName>
</protein>
<dbReference type="Gramene" id="Mp8g16860.1">
    <property type="protein sequence ID" value="Mp8g16860.1.cds1"/>
    <property type="gene ID" value="Mp8g16860"/>
</dbReference>
<proteinExistence type="predicted"/>
<name>A0A2R6X849_MARPO</name>
<gene>
    <name evidence="1" type="ORF">MARPO_0030s0019</name>
</gene>
<evidence type="ECO:0000313" key="2">
    <source>
        <dbReference type="Proteomes" id="UP000244005"/>
    </source>
</evidence>
<reference evidence="2" key="1">
    <citation type="journal article" date="2017" name="Cell">
        <title>Insights into land plant evolution garnered from the Marchantia polymorpha genome.</title>
        <authorList>
            <person name="Bowman J.L."/>
            <person name="Kohchi T."/>
            <person name="Yamato K.T."/>
            <person name="Jenkins J."/>
            <person name="Shu S."/>
            <person name="Ishizaki K."/>
            <person name="Yamaoka S."/>
            <person name="Nishihama R."/>
            <person name="Nakamura Y."/>
            <person name="Berger F."/>
            <person name="Adam C."/>
            <person name="Aki S.S."/>
            <person name="Althoff F."/>
            <person name="Araki T."/>
            <person name="Arteaga-Vazquez M.A."/>
            <person name="Balasubrmanian S."/>
            <person name="Barry K."/>
            <person name="Bauer D."/>
            <person name="Boehm C.R."/>
            <person name="Briginshaw L."/>
            <person name="Caballero-Perez J."/>
            <person name="Catarino B."/>
            <person name="Chen F."/>
            <person name="Chiyoda S."/>
            <person name="Chovatia M."/>
            <person name="Davies K.M."/>
            <person name="Delmans M."/>
            <person name="Demura T."/>
            <person name="Dierschke T."/>
            <person name="Dolan L."/>
            <person name="Dorantes-Acosta A.E."/>
            <person name="Eklund D.M."/>
            <person name="Florent S.N."/>
            <person name="Flores-Sandoval E."/>
            <person name="Fujiyama A."/>
            <person name="Fukuzawa H."/>
            <person name="Galik B."/>
            <person name="Grimanelli D."/>
            <person name="Grimwood J."/>
            <person name="Grossniklaus U."/>
            <person name="Hamada T."/>
            <person name="Haseloff J."/>
            <person name="Hetherington A.J."/>
            <person name="Higo A."/>
            <person name="Hirakawa Y."/>
            <person name="Hundley H.N."/>
            <person name="Ikeda Y."/>
            <person name="Inoue K."/>
            <person name="Inoue S.I."/>
            <person name="Ishida S."/>
            <person name="Jia Q."/>
            <person name="Kakita M."/>
            <person name="Kanazawa T."/>
            <person name="Kawai Y."/>
            <person name="Kawashima T."/>
            <person name="Kennedy M."/>
            <person name="Kinose K."/>
            <person name="Kinoshita T."/>
            <person name="Kohara Y."/>
            <person name="Koide E."/>
            <person name="Komatsu K."/>
            <person name="Kopischke S."/>
            <person name="Kubo M."/>
            <person name="Kyozuka J."/>
            <person name="Lagercrantz U."/>
            <person name="Lin S.S."/>
            <person name="Lindquist E."/>
            <person name="Lipzen A.M."/>
            <person name="Lu C.W."/>
            <person name="De Luna E."/>
            <person name="Martienssen R.A."/>
            <person name="Minamino N."/>
            <person name="Mizutani M."/>
            <person name="Mizutani M."/>
            <person name="Mochizuki N."/>
            <person name="Monte I."/>
            <person name="Mosher R."/>
            <person name="Nagasaki H."/>
            <person name="Nakagami H."/>
            <person name="Naramoto S."/>
            <person name="Nishitani K."/>
            <person name="Ohtani M."/>
            <person name="Okamoto T."/>
            <person name="Okumura M."/>
            <person name="Phillips J."/>
            <person name="Pollak B."/>
            <person name="Reinders A."/>
            <person name="Rovekamp M."/>
            <person name="Sano R."/>
            <person name="Sawa S."/>
            <person name="Schmid M.W."/>
            <person name="Shirakawa M."/>
            <person name="Solano R."/>
            <person name="Spunde A."/>
            <person name="Suetsugu N."/>
            <person name="Sugano S."/>
            <person name="Sugiyama A."/>
            <person name="Sun R."/>
            <person name="Suzuki Y."/>
            <person name="Takenaka M."/>
            <person name="Takezawa D."/>
            <person name="Tomogane H."/>
            <person name="Tsuzuki M."/>
            <person name="Ueda T."/>
            <person name="Umeda M."/>
            <person name="Ward J.M."/>
            <person name="Watanabe Y."/>
            <person name="Yazaki K."/>
            <person name="Yokoyama R."/>
            <person name="Yoshitake Y."/>
            <person name="Yotsui I."/>
            <person name="Zachgo S."/>
            <person name="Schmutz J."/>
        </authorList>
    </citation>
    <scope>NUCLEOTIDE SEQUENCE [LARGE SCALE GENOMIC DNA]</scope>
    <source>
        <strain evidence="2">Tak-1</strain>
    </source>
</reference>
<accession>A0A2R6X849</accession>
<dbReference type="Proteomes" id="UP000244005">
    <property type="component" value="Unassembled WGS sequence"/>
</dbReference>
<evidence type="ECO:0000313" key="1">
    <source>
        <dbReference type="EMBL" id="PTQ42269.1"/>
    </source>
</evidence>
<keyword evidence="2" id="KW-1185">Reference proteome</keyword>
<sequence length="78" mass="8780">MRSMSFVKTSHTFMEGLKSPKLCSSDRLYFTSSFVQSLNYMYNFLHVFLELGCFCMEVASSILDSVGILDTLVSSITS</sequence>
<organism evidence="1 2">
    <name type="scientific">Marchantia polymorpha</name>
    <name type="common">Common liverwort</name>
    <name type="synonym">Marchantia aquatica</name>
    <dbReference type="NCBI Taxonomy" id="3197"/>
    <lineage>
        <taxon>Eukaryota</taxon>
        <taxon>Viridiplantae</taxon>
        <taxon>Streptophyta</taxon>
        <taxon>Embryophyta</taxon>
        <taxon>Marchantiophyta</taxon>
        <taxon>Marchantiopsida</taxon>
        <taxon>Marchantiidae</taxon>
        <taxon>Marchantiales</taxon>
        <taxon>Marchantiaceae</taxon>
        <taxon>Marchantia</taxon>
    </lineage>
</organism>